<organism evidence="4 5">
    <name type="scientific">Basidiobolus ranarum</name>
    <dbReference type="NCBI Taxonomy" id="34480"/>
    <lineage>
        <taxon>Eukaryota</taxon>
        <taxon>Fungi</taxon>
        <taxon>Fungi incertae sedis</taxon>
        <taxon>Zoopagomycota</taxon>
        <taxon>Entomophthoromycotina</taxon>
        <taxon>Basidiobolomycetes</taxon>
        <taxon>Basidiobolales</taxon>
        <taxon>Basidiobolaceae</taxon>
        <taxon>Basidiobolus</taxon>
    </lineage>
</organism>
<dbReference type="Proteomes" id="UP001479436">
    <property type="component" value="Unassembled WGS sequence"/>
</dbReference>
<evidence type="ECO:0000313" key="4">
    <source>
        <dbReference type="EMBL" id="KAK9695817.1"/>
    </source>
</evidence>
<dbReference type="PANTHER" id="PTHR42886:SF29">
    <property type="entry name" value="PUMMELIG, ISOFORM A"/>
    <property type="match status" value="1"/>
</dbReference>
<feature type="region of interest" description="Disordered" evidence="2">
    <location>
        <begin position="274"/>
        <end position="301"/>
    </location>
</feature>
<dbReference type="InterPro" id="IPR029058">
    <property type="entry name" value="AB_hydrolase_fold"/>
</dbReference>
<comment type="similarity">
    <text evidence="1">Belongs to the peptidase S33 family. ABHD4/ABHD5 subfamily.</text>
</comment>
<protein>
    <recommendedName>
        <fullName evidence="3">AB hydrolase-1 domain-containing protein</fullName>
    </recommendedName>
</protein>
<evidence type="ECO:0000256" key="1">
    <source>
        <dbReference type="ARBA" id="ARBA00038097"/>
    </source>
</evidence>
<reference evidence="4 5" key="1">
    <citation type="submission" date="2023-04" db="EMBL/GenBank/DDBJ databases">
        <title>Genome of Basidiobolus ranarum AG-B5.</title>
        <authorList>
            <person name="Stajich J.E."/>
            <person name="Carter-House D."/>
            <person name="Gryganskyi A."/>
        </authorList>
    </citation>
    <scope>NUCLEOTIDE SEQUENCE [LARGE SCALE GENOMIC DNA]</scope>
    <source>
        <strain evidence="4 5">AG-B5</strain>
    </source>
</reference>
<dbReference type="SUPFAM" id="SSF53474">
    <property type="entry name" value="alpha/beta-Hydrolases"/>
    <property type="match status" value="1"/>
</dbReference>
<evidence type="ECO:0000313" key="5">
    <source>
        <dbReference type="Proteomes" id="UP001479436"/>
    </source>
</evidence>
<evidence type="ECO:0000256" key="2">
    <source>
        <dbReference type="SAM" id="MobiDB-lite"/>
    </source>
</evidence>
<dbReference type="EMBL" id="JASJQH010008031">
    <property type="protein sequence ID" value="KAK9695817.1"/>
    <property type="molecule type" value="Genomic_DNA"/>
</dbReference>
<accession>A0ABR2VRR5</accession>
<dbReference type="Gene3D" id="3.40.50.1820">
    <property type="entry name" value="alpha/beta hydrolase"/>
    <property type="match status" value="1"/>
</dbReference>
<dbReference type="Pfam" id="PF00561">
    <property type="entry name" value="Abhydrolase_1"/>
    <property type="match status" value="1"/>
</dbReference>
<feature type="compositionally biased region" description="Polar residues" evidence="2">
    <location>
        <begin position="274"/>
        <end position="289"/>
    </location>
</feature>
<comment type="caution">
    <text evidence="4">The sequence shown here is derived from an EMBL/GenBank/DDBJ whole genome shotgun (WGS) entry which is preliminary data.</text>
</comment>
<dbReference type="InterPro" id="IPR000073">
    <property type="entry name" value="AB_hydrolase_1"/>
</dbReference>
<gene>
    <name evidence="4" type="ORF">K7432_012771</name>
</gene>
<dbReference type="PANTHER" id="PTHR42886">
    <property type="entry name" value="RE40534P-RELATED"/>
    <property type="match status" value="1"/>
</dbReference>
<feature type="domain" description="AB hydrolase-1" evidence="3">
    <location>
        <begin position="153"/>
        <end position="269"/>
    </location>
</feature>
<evidence type="ECO:0000259" key="3">
    <source>
        <dbReference type="Pfam" id="PF00561"/>
    </source>
</evidence>
<proteinExistence type="inferred from homology"/>
<sequence>MLAADALLPITPEETPKKSLFRCAANSASYLYSWYWPTAKRSAEEAELRLLSRLRFFSNSTNEDKDTSKVDYKTVAKIGLVDIGKGEKINTLVIDTVRTDNGKKVTPPSPEFNPTEVSEENAKELGYHASPQTDLRMDTNADIENVNKIPKKVLVITHGYGAGLGCYYRNFNSLSQVTGWRIYAIDWLGMGRSSRSAFPSSKRKAQTEEEIASDAEDFFVDSLERWREKNGIEEMTLLGHSMGGYLSAVYAMKYPNRVNKLILASPVGIPEGSLTPSQTKGASLSSSQAKEVPPNNSPKEFNNDNRRRLFIGLAVRLWSWNVTPQSIIRFTGRFGPSLVGGYVNRRFAFLDKEDQDDLKDYLYHISSMSGSGEYALGTILKPGAFARKPLIDRLHELKVPTTFLYGAVDWMDYRHALEVRKRMNVPTKVVVIPRAGHQLFIENPVDFDNAVIAEMTDGPQEHEVDAQDNQL</sequence>
<name>A0ABR2VRR5_9FUNG</name>
<keyword evidence="5" id="KW-1185">Reference proteome</keyword>